<keyword evidence="5" id="KW-0560">Oxidoreductase</keyword>
<dbReference type="RefSeq" id="WP_326835349.1">
    <property type="nucleotide sequence ID" value="NZ_CP142149.1"/>
</dbReference>
<dbReference type="PRINTS" id="PR00368">
    <property type="entry name" value="FADPNR"/>
</dbReference>
<proteinExistence type="inferred from homology"/>
<evidence type="ECO:0000256" key="2">
    <source>
        <dbReference type="ARBA" id="ARBA00005272"/>
    </source>
</evidence>
<dbReference type="SUPFAM" id="SSF51905">
    <property type="entry name" value="FAD/NAD(P)-binding domain"/>
    <property type="match status" value="1"/>
</dbReference>
<dbReference type="PANTHER" id="PTHR42913:SF3">
    <property type="entry name" value="64 KDA MITOCHONDRIAL NADH DEHYDROGENASE (EUROFUNG)"/>
    <property type="match status" value="1"/>
</dbReference>
<evidence type="ECO:0000256" key="3">
    <source>
        <dbReference type="ARBA" id="ARBA00022630"/>
    </source>
</evidence>
<comment type="cofactor">
    <cofactor evidence="1">
        <name>FAD</name>
        <dbReference type="ChEBI" id="CHEBI:57692"/>
    </cofactor>
</comment>
<dbReference type="InterPro" id="IPR051169">
    <property type="entry name" value="NADH-Q_oxidoreductase"/>
</dbReference>
<keyword evidence="3" id="KW-0285">Flavoprotein</keyword>
<keyword evidence="8" id="KW-1185">Reference proteome</keyword>
<dbReference type="Proteomes" id="UP001330812">
    <property type="component" value="Chromosome"/>
</dbReference>
<evidence type="ECO:0000256" key="5">
    <source>
        <dbReference type="ARBA" id="ARBA00023002"/>
    </source>
</evidence>
<evidence type="ECO:0000313" key="7">
    <source>
        <dbReference type="EMBL" id="WSE32542.1"/>
    </source>
</evidence>
<gene>
    <name evidence="7" type="ORF">VSH64_10540</name>
</gene>
<evidence type="ECO:0000259" key="6">
    <source>
        <dbReference type="Pfam" id="PF07992"/>
    </source>
</evidence>
<dbReference type="InterPro" id="IPR023753">
    <property type="entry name" value="FAD/NAD-binding_dom"/>
</dbReference>
<feature type="domain" description="FAD/NAD(P)-binding" evidence="6">
    <location>
        <begin position="3"/>
        <end position="319"/>
    </location>
</feature>
<comment type="similarity">
    <text evidence="2">Belongs to the NADH dehydrogenase family.</text>
</comment>
<dbReference type="Gene3D" id="3.50.50.100">
    <property type="match status" value="1"/>
</dbReference>
<evidence type="ECO:0000256" key="1">
    <source>
        <dbReference type="ARBA" id="ARBA00001974"/>
    </source>
</evidence>
<dbReference type="EMBL" id="CP142149">
    <property type="protein sequence ID" value="WSE32542.1"/>
    <property type="molecule type" value="Genomic_DNA"/>
</dbReference>
<evidence type="ECO:0000256" key="4">
    <source>
        <dbReference type="ARBA" id="ARBA00022827"/>
    </source>
</evidence>
<keyword evidence="4" id="KW-0274">FAD</keyword>
<dbReference type="PANTHER" id="PTHR42913">
    <property type="entry name" value="APOPTOSIS-INDUCING FACTOR 1"/>
    <property type="match status" value="1"/>
</dbReference>
<evidence type="ECO:0000313" key="8">
    <source>
        <dbReference type="Proteomes" id="UP001330812"/>
    </source>
</evidence>
<accession>A0ABZ1IE52</accession>
<protein>
    <submittedName>
        <fullName evidence="7">FAD-dependent oxidoreductase</fullName>
    </submittedName>
</protein>
<dbReference type="PRINTS" id="PR00411">
    <property type="entry name" value="PNDRDTASEI"/>
</dbReference>
<name>A0ABZ1IE52_9PSEU</name>
<sequence>MTKILIVGGGFAGVWSAASAAKVRQERGLSEKDLQITVIDAGDDLVIRPRLYEAAPDRMRVPLDRVLGPVGVRRVTGTVTGIDTGARQVTAVRRDGTPVVLDYDRLVLASGSQVVRPALPGAEHLFDVDTLAGAARLEAHLLRLPEPITGQRSGEPGRFTAVVVGAGFTGLEIATELVGRLREVAPAGEVRVVLVERLDAVGPELGEGPRPAIEKALADLGVEVRLGVSVLEVAHDEVRLSDETVIPAATVVWTAGMTASPLTSFVPGERDRLGRLDVDEYLRVRGVEHVYAAGDTAAAVSPDEGRVVMQSCQHALPQGKYAGHNVAADVLGEPLVRFEPAPYVTCLALGPAGAVVTSGWDRDVQLTEQAAAELKHTINQVWIYPPVDDPAALLAQAGPQGVVREYELGAEPAESVPAS</sequence>
<reference evidence="7 8" key="1">
    <citation type="journal article" date="2015" name="Int. J. Syst. Evol. Microbiol.">
        <title>Amycolatopsis rhabdoformis sp. nov., an actinomycete isolated from a tropical forest soil.</title>
        <authorList>
            <person name="Souza W.R."/>
            <person name="Silva R.E."/>
            <person name="Goodfellow M."/>
            <person name="Busarakam K."/>
            <person name="Figueiro F.S."/>
            <person name="Ferreira D."/>
            <person name="Rodrigues-Filho E."/>
            <person name="Moraes L.A.B."/>
            <person name="Zucchi T.D."/>
        </authorList>
    </citation>
    <scope>NUCLEOTIDE SEQUENCE [LARGE SCALE GENOMIC DNA]</scope>
    <source>
        <strain evidence="7 8">NCIMB 14900</strain>
    </source>
</reference>
<dbReference type="InterPro" id="IPR036188">
    <property type="entry name" value="FAD/NAD-bd_sf"/>
</dbReference>
<organism evidence="7 8">
    <name type="scientific">Amycolatopsis rhabdoformis</name>
    <dbReference type="NCBI Taxonomy" id="1448059"/>
    <lineage>
        <taxon>Bacteria</taxon>
        <taxon>Bacillati</taxon>
        <taxon>Actinomycetota</taxon>
        <taxon>Actinomycetes</taxon>
        <taxon>Pseudonocardiales</taxon>
        <taxon>Pseudonocardiaceae</taxon>
        <taxon>Amycolatopsis</taxon>
    </lineage>
</organism>
<dbReference type="Pfam" id="PF07992">
    <property type="entry name" value="Pyr_redox_2"/>
    <property type="match status" value="1"/>
</dbReference>